<dbReference type="EMBL" id="CAJVQC010001829">
    <property type="protein sequence ID" value="CAG8501230.1"/>
    <property type="molecule type" value="Genomic_DNA"/>
</dbReference>
<proteinExistence type="predicted"/>
<protein>
    <submittedName>
        <fullName evidence="1">24851_t:CDS:1</fullName>
    </submittedName>
</protein>
<organism evidence="1 2">
    <name type="scientific">Racocetra persica</name>
    <dbReference type="NCBI Taxonomy" id="160502"/>
    <lineage>
        <taxon>Eukaryota</taxon>
        <taxon>Fungi</taxon>
        <taxon>Fungi incertae sedis</taxon>
        <taxon>Mucoromycota</taxon>
        <taxon>Glomeromycotina</taxon>
        <taxon>Glomeromycetes</taxon>
        <taxon>Diversisporales</taxon>
        <taxon>Gigasporaceae</taxon>
        <taxon>Racocetra</taxon>
    </lineage>
</organism>
<name>A0ACA9KYR2_9GLOM</name>
<reference evidence="1" key="1">
    <citation type="submission" date="2021-06" db="EMBL/GenBank/DDBJ databases">
        <authorList>
            <person name="Kallberg Y."/>
            <person name="Tangrot J."/>
            <person name="Rosling A."/>
        </authorList>
    </citation>
    <scope>NUCLEOTIDE SEQUENCE</scope>
    <source>
        <strain evidence="1">MA461A</strain>
    </source>
</reference>
<gene>
    <name evidence="1" type="ORF">RPERSI_LOCUS1832</name>
</gene>
<dbReference type="Proteomes" id="UP000789920">
    <property type="component" value="Unassembled WGS sequence"/>
</dbReference>
<evidence type="ECO:0000313" key="2">
    <source>
        <dbReference type="Proteomes" id="UP000789920"/>
    </source>
</evidence>
<comment type="caution">
    <text evidence="1">The sequence shown here is derived from an EMBL/GenBank/DDBJ whole genome shotgun (WGS) entry which is preliminary data.</text>
</comment>
<evidence type="ECO:0000313" key="1">
    <source>
        <dbReference type="EMBL" id="CAG8501230.1"/>
    </source>
</evidence>
<sequence>MYQKCAKNYDQYNQSKTVDLTIKDSLESLSSMANTFELSNLCKRDVGFNDVERVARFMSSYHPDDIGVIVTNKNYSNNSYDQAPKMNVIICFTQNLIINIMEEVERKKKKIAKNNDELKEIHVEVEVEVEDD</sequence>
<keyword evidence="2" id="KW-1185">Reference proteome</keyword>
<accession>A0ACA9KYR2</accession>